<dbReference type="PROSITE" id="PS01087">
    <property type="entry name" value="RADICAL_ACTIVATING"/>
    <property type="match status" value="1"/>
</dbReference>
<dbReference type="SFLD" id="SFLDG01118">
    <property type="entry name" value="activating_enzymes__group_2"/>
    <property type="match status" value="1"/>
</dbReference>
<reference evidence="11" key="1">
    <citation type="submission" date="2017-04" db="EMBL/GenBank/DDBJ databases">
        <title>Function of individual gut microbiota members based on whole genome sequencing of pure cultures obtained from chicken caecum.</title>
        <authorList>
            <person name="Medvecky M."/>
            <person name="Cejkova D."/>
            <person name="Polansky O."/>
            <person name="Karasova D."/>
            <person name="Kubasova T."/>
            <person name="Cizek A."/>
            <person name="Rychlik I."/>
        </authorList>
    </citation>
    <scope>NUCLEOTIDE SEQUENCE [LARGE SCALE GENOMIC DNA]</scope>
    <source>
        <strain evidence="11">An178</strain>
    </source>
</reference>
<dbReference type="PANTHER" id="PTHR30352">
    <property type="entry name" value="PYRUVATE FORMATE-LYASE-ACTIVATING ENZYME"/>
    <property type="match status" value="1"/>
</dbReference>
<proteinExistence type="inferred from homology"/>
<dbReference type="PANTHER" id="PTHR30352:SF14">
    <property type="entry name" value="PYRUVATE FORMATE-LYASE 3-ACTIVATING ENZYME-RELATED"/>
    <property type="match status" value="1"/>
</dbReference>
<dbReference type="SUPFAM" id="SSF54862">
    <property type="entry name" value="4Fe-4S ferredoxins"/>
    <property type="match status" value="1"/>
</dbReference>
<dbReference type="AlphaFoldDB" id="A0A1Y4LL10"/>
<keyword evidence="3" id="KW-0004">4Fe-4S</keyword>
<dbReference type="EMBL" id="NFKM01000021">
    <property type="protein sequence ID" value="OUP57365.1"/>
    <property type="molecule type" value="Genomic_DNA"/>
</dbReference>
<organism evidence="10 11">
    <name type="scientific">Faecalitalea cylindroides</name>
    <dbReference type="NCBI Taxonomy" id="39483"/>
    <lineage>
        <taxon>Bacteria</taxon>
        <taxon>Bacillati</taxon>
        <taxon>Bacillota</taxon>
        <taxon>Erysipelotrichia</taxon>
        <taxon>Erysipelotrichales</taxon>
        <taxon>Erysipelotrichaceae</taxon>
        <taxon>Faecalitalea</taxon>
    </lineage>
</organism>
<keyword evidence="7" id="KW-0408">Iron</keyword>
<keyword evidence="8" id="KW-0411">Iron-sulfur</keyword>
<accession>A0A1Y4LL10</accession>
<dbReference type="InterPro" id="IPR007197">
    <property type="entry name" value="rSAM"/>
</dbReference>
<evidence type="ECO:0000313" key="10">
    <source>
        <dbReference type="EMBL" id="OUP57365.1"/>
    </source>
</evidence>
<sequence length="300" mass="33764">MKANIMEIERFAIHDGPGIRSVVFLQGCPLRCPWCANPESQEIKPQLMYNEEKCVRCGTCVRNCPQHAIKIENFKLVFDRDACIHCKTCENNCPAGAINFIGDAVSIDDIVTEVLKDKPFYEESNGGVTISGGEPFVQYNALKALLNKFFEEDISVAVETTGDTHWKNIEDLIPYIDYFLFDLKFPTANRISLVTKGNGERILENLKKLASKAPEKITLRVPVIPNYNYDERTIRKIIDIGAELKVSQIHLLPYHTLGVSKYDQLGKEYDLKGSKMLSKEDLKDLVDYGNSKGIHTQAGG</sequence>
<keyword evidence="6" id="KW-0560">Oxidoreductase</keyword>
<dbReference type="GO" id="GO:0016491">
    <property type="term" value="F:oxidoreductase activity"/>
    <property type="evidence" value="ECO:0007669"/>
    <property type="project" value="UniProtKB-KW"/>
</dbReference>
<dbReference type="InterPro" id="IPR001989">
    <property type="entry name" value="Radical_activat_CS"/>
</dbReference>
<dbReference type="SFLD" id="SFLDS00029">
    <property type="entry name" value="Radical_SAM"/>
    <property type="match status" value="1"/>
</dbReference>
<dbReference type="Gene3D" id="3.30.70.20">
    <property type="match status" value="1"/>
</dbReference>
<dbReference type="PROSITE" id="PS51379">
    <property type="entry name" value="4FE4S_FER_2"/>
    <property type="match status" value="2"/>
</dbReference>
<evidence type="ECO:0000256" key="8">
    <source>
        <dbReference type="ARBA" id="ARBA00023014"/>
    </source>
</evidence>
<dbReference type="InterPro" id="IPR040074">
    <property type="entry name" value="BssD/PflA/YjjW"/>
</dbReference>
<dbReference type="CDD" id="cd01335">
    <property type="entry name" value="Radical_SAM"/>
    <property type="match status" value="1"/>
</dbReference>
<comment type="catalytic activity">
    <reaction evidence="9">
        <text>glycyl-[protein] + reduced [flavodoxin] + S-adenosyl-L-methionine = glycin-2-yl radical-[protein] + semiquinone [flavodoxin] + 5'-deoxyadenosine + L-methionine + H(+)</text>
        <dbReference type="Rhea" id="RHEA:61976"/>
        <dbReference type="Rhea" id="RHEA-COMP:10622"/>
        <dbReference type="Rhea" id="RHEA-COMP:14480"/>
        <dbReference type="Rhea" id="RHEA-COMP:15993"/>
        <dbReference type="Rhea" id="RHEA-COMP:15994"/>
        <dbReference type="ChEBI" id="CHEBI:15378"/>
        <dbReference type="ChEBI" id="CHEBI:17319"/>
        <dbReference type="ChEBI" id="CHEBI:29947"/>
        <dbReference type="ChEBI" id="CHEBI:32722"/>
        <dbReference type="ChEBI" id="CHEBI:57618"/>
        <dbReference type="ChEBI" id="CHEBI:57844"/>
        <dbReference type="ChEBI" id="CHEBI:59789"/>
        <dbReference type="ChEBI" id="CHEBI:140311"/>
    </reaction>
</comment>
<keyword evidence="5" id="KW-0479">Metal-binding</keyword>
<evidence type="ECO:0000256" key="2">
    <source>
        <dbReference type="ARBA" id="ARBA00009777"/>
    </source>
</evidence>
<evidence type="ECO:0000256" key="5">
    <source>
        <dbReference type="ARBA" id="ARBA00022723"/>
    </source>
</evidence>
<dbReference type="SFLD" id="SFLDG01066">
    <property type="entry name" value="organic_radical-activating_enz"/>
    <property type="match status" value="1"/>
</dbReference>
<dbReference type="GeneID" id="79876027"/>
<name>A0A1Y4LL10_9FIRM</name>
<dbReference type="PROSITE" id="PS51918">
    <property type="entry name" value="RADICAL_SAM"/>
    <property type="match status" value="1"/>
</dbReference>
<dbReference type="InterPro" id="IPR017896">
    <property type="entry name" value="4Fe4S_Fe-S-bd"/>
</dbReference>
<dbReference type="GO" id="GO:0046872">
    <property type="term" value="F:metal ion binding"/>
    <property type="evidence" value="ECO:0007669"/>
    <property type="project" value="UniProtKB-KW"/>
</dbReference>
<evidence type="ECO:0000256" key="4">
    <source>
        <dbReference type="ARBA" id="ARBA00022691"/>
    </source>
</evidence>
<dbReference type="Pfam" id="PF13353">
    <property type="entry name" value="Fer4_12"/>
    <property type="match status" value="1"/>
</dbReference>
<dbReference type="RefSeq" id="WP_015536460.1">
    <property type="nucleotide sequence ID" value="NZ_JACJIY010000004.1"/>
</dbReference>
<evidence type="ECO:0000313" key="11">
    <source>
        <dbReference type="Proteomes" id="UP000195447"/>
    </source>
</evidence>
<dbReference type="NCBIfam" id="TIGR02494">
    <property type="entry name" value="PFLE_PFLC"/>
    <property type="match status" value="1"/>
</dbReference>
<dbReference type="Proteomes" id="UP000195447">
    <property type="component" value="Unassembled WGS sequence"/>
</dbReference>
<dbReference type="SUPFAM" id="SSF102114">
    <property type="entry name" value="Radical SAM enzymes"/>
    <property type="match status" value="1"/>
</dbReference>
<comment type="cofactor">
    <cofactor evidence="1">
        <name>[4Fe-4S] cluster</name>
        <dbReference type="ChEBI" id="CHEBI:49883"/>
    </cofactor>
</comment>
<dbReference type="Gene3D" id="3.80.30.10">
    <property type="entry name" value="pyruvate-formate lyase- activating enzyme"/>
    <property type="match status" value="1"/>
</dbReference>
<dbReference type="PIRSF" id="PIRSF000371">
    <property type="entry name" value="PFL_act_enz"/>
    <property type="match status" value="1"/>
</dbReference>
<evidence type="ECO:0000256" key="9">
    <source>
        <dbReference type="ARBA" id="ARBA00047365"/>
    </source>
</evidence>
<evidence type="ECO:0000256" key="3">
    <source>
        <dbReference type="ARBA" id="ARBA00022485"/>
    </source>
</evidence>
<evidence type="ECO:0000256" key="6">
    <source>
        <dbReference type="ARBA" id="ARBA00023002"/>
    </source>
</evidence>
<comment type="similarity">
    <text evidence="2">Belongs to the organic radical-activating enzymes family.</text>
</comment>
<evidence type="ECO:0000256" key="7">
    <source>
        <dbReference type="ARBA" id="ARBA00023004"/>
    </source>
</evidence>
<dbReference type="GO" id="GO:0051539">
    <property type="term" value="F:4 iron, 4 sulfur cluster binding"/>
    <property type="evidence" value="ECO:0007669"/>
    <property type="project" value="UniProtKB-KW"/>
</dbReference>
<protein>
    <submittedName>
        <fullName evidence="10">Glycyl-radical enzyme activating protein</fullName>
    </submittedName>
</protein>
<dbReference type="InterPro" id="IPR017900">
    <property type="entry name" value="4Fe4S_Fe_S_CS"/>
</dbReference>
<dbReference type="InterPro" id="IPR034457">
    <property type="entry name" value="Organic_radical-activating"/>
</dbReference>
<evidence type="ECO:0000256" key="1">
    <source>
        <dbReference type="ARBA" id="ARBA00001966"/>
    </source>
</evidence>
<comment type="caution">
    <text evidence="10">The sequence shown here is derived from an EMBL/GenBank/DDBJ whole genome shotgun (WGS) entry which is preliminary data.</text>
</comment>
<dbReference type="InterPro" id="IPR058240">
    <property type="entry name" value="rSAM_sf"/>
</dbReference>
<dbReference type="PROSITE" id="PS00198">
    <property type="entry name" value="4FE4S_FER_1"/>
    <property type="match status" value="2"/>
</dbReference>
<keyword evidence="4" id="KW-0949">S-adenosyl-L-methionine</keyword>
<gene>
    <name evidence="10" type="ORF">B5F14_09055</name>
</gene>
<keyword evidence="11" id="KW-1185">Reference proteome</keyword>
<dbReference type="InterPro" id="IPR012839">
    <property type="entry name" value="Organic_radical_activase"/>
</dbReference>